<dbReference type="InterPro" id="IPR001207">
    <property type="entry name" value="Transposase_mutator"/>
</dbReference>
<comment type="similarity">
    <text evidence="2 6">Belongs to the transposase mutator family.</text>
</comment>
<dbReference type="GO" id="GO:0003677">
    <property type="term" value="F:DNA binding"/>
    <property type="evidence" value="ECO:0007669"/>
    <property type="project" value="UniProtKB-UniRule"/>
</dbReference>
<comment type="function">
    <text evidence="1 6">Required for the transposition of the insertion element.</text>
</comment>
<keyword evidence="3 6" id="KW-0815">Transposition</keyword>
<proteinExistence type="inferred from homology"/>
<dbReference type="NCBIfam" id="NF033543">
    <property type="entry name" value="transpos_IS256"/>
    <property type="match status" value="1"/>
</dbReference>
<dbReference type="Proteomes" id="UP000244180">
    <property type="component" value="Unassembled WGS sequence"/>
</dbReference>
<sequence>MGSEVSRLCADLDERMKRFRNRPLEGESPSLWLDAKAIKVRQDGRVVNMAAVVAIGVQASGEREVLGFDVGAAETYEFWQTFLRHLLARGLRGVRLVISDAHEDLKQAIADVLAGTSLKRCRVHFMRNLLARVPKHAQPAVLVEVRSIFAQPSQALARERLRQVAEALRPRYPQVAALLEEAEEDVLAYMAFPPEHWRRIHSTNVL</sequence>
<accession>A0A2T5GC92</accession>
<keyword evidence="4 6" id="KW-0238">DNA-binding</keyword>
<evidence type="ECO:0000256" key="1">
    <source>
        <dbReference type="ARBA" id="ARBA00002190"/>
    </source>
</evidence>
<dbReference type="Pfam" id="PF00872">
    <property type="entry name" value="Transposase_mut"/>
    <property type="match status" value="1"/>
</dbReference>
<name>A0A2T5GC92_HYDSH</name>
<keyword evidence="6" id="KW-0814">Transposable element</keyword>
<gene>
    <name evidence="7" type="ORF">HSCHL_1451</name>
</gene>
<organism evidence="7 8">
    <name type="scientific">Hydrogenibacillus schlegelii</name>
    <name type="common">Bacillus schlegelii</name>
    <dbReference type="NCBI Taxonomy" id="1484"/>
    <lineage>
        <taxon>Bacteria</taxon>
        <taxon>Bacillati</taxon>
        <taxon>Bacillota</taxon>
        <taxon>Bacilli</taxon>
        <taxon>Bacillales</taxon>
        <taxon>Bacillales Family X. Incertae Sedis</taxon>
        <taxon>Hydrogenibacillus</taxon>
    </lineage>
</organism>
<dbReference type="GO" id="GO:0004803">
    <property type="term" value="F:transposase activity"/>
    <property type="evidence" value="ECO:0007669"/>
    <property type="project" value="UniProtKB-UniRule"/>
</dbReference>
<reference evidence="7 8" key="1">
    <citation type="submission" date="2017-08" db="EMBL/GenBank/DDBJ databases">
        <title>Burning lignite coal seam in the remote Altai Mountains harbors a hydrogen-driven thermophilic microbial community.</title>
        <authorList>
            <person name="Kadnikov V.V."/>
            <person name="Mardanov A.V."/>
            <person name="Ivasenko D."/>
            <person name="Beletsky A.V."/>
            <person name="Karnachuk O.V."/>
            <person name="Ravin N.V."/>
        </authorList>
    </citation>
    <scope>NUCLEOTIDE SEQUENCE [LARGE SCALE GENOMIC DNA]</scope>
    <source>
        <strain evidence="7">AL33</strain>
    </source>
</reference>
<dbReference type="GO" id="GO:0006313">
    <property type="term" value="P:DNA transposition"/>
    <property type="evidence" value="ECO:0007669"/>
    <property type="project" value="UniProtKB-UniRule"/>
</dbReference>
<evidence type="ECO:0000256" key="6">
    <source>
        <dbReference type="RuleBase" id="RU365089"/>
    </source>
</evidence>
<evidence type="ECO:0000313" key="7">
    <source>
        <dbReference type="EMBL" id="PTQ53823.1"/>
    </source>
</evidence>
<comment type="caution">
    <text evidence="7">The sequence shown here is derived from an EMBL/GenBank/DDBJ whole genome shotgun (WGS) entry which is preliminary data.</text>
</comment>
<evidence type="ECO:0000256" key="5">
    <source>
        <dbReference type="ARBA" id="ARBA00023172"/>
    </source>
</evidence>
<keyword evidence="5 6" id="KW-0233">DNA recombination</keyword>
<evidence type="ECO:0000256" key="3">
    <source>
        <dbReference type="ARBA" id="ARBA00022578"/>
    </source>
</evidence>
<evidence type="ECO:0000256" key="2">
    <source>
        <dbReference type="ARBA" id="ARBA00010961"/>
    </source>
</evidence>
<protein>
    <recommendedName>
        <fullName evidence="6">Mutator family transposase</fullName>
    </recommendedName>
</protein>
<dbReference type="AlphaFoldDB" id="A0A2T5GC92"/>
<dbReference type="PANTHER" id="PTHR33217">
    <property type="entry name" value="TRANSPOSASE FOR INSERTION SEQUENCE ELEMENT IS1081"/>
    <property type="match status" value="1"/>
</dbReference>
<evidence type="ECO:0000313" key="8">
    <source>
        <dbReference type="Proteomes" id="UP000244180"/>
    </source>
</evidence>
<dbReference type="PANTHER" id="PTHR33217:SF7">
    <property type="entry name" value="TRANSPOSASE FOR INSERTION SEQUENCE ELEMENT IS1081"/>
    <property type="match status" value="1"/>
</dbReference>
<dbReference type="EMBL" id="PEBV01000010">
    <property type="protein sequence ID" value="PTQ53823.1"/>
    <property type="molecule type" value="Genomic_DNA"/>
</dbReference>
<evidence type="ECO:0000256" key="4">
    <source>
        <dbReference type="ARBA" id="ARBA00023125"/>
    </source>
</evidence>